<protein>
    <submittedName>
        <fullName evidence="1">Uncharacterized protein</fullName>
    </submittedName>
</protein>
<comment type="caution">
    <text evidence="1">The sequence shown here is derived from an EMBL/GenBank/DDBJ whole genome shotgun (WGS) entry which is preliminary data.</text>
</comment>
<gene>
    <name evidence="1" type="ORF">KIPB_013094</name>
</gene>
<proteinExistence type="predicted"/>
<dbReference type="SUPFAM" id="SSF117281">
    <property type="entry name" value="Kelch motif"/>
    <property type="match status" value="1"/>
</dbReference>
<feature type="non-terminal residue" evidence="1">
    <location>
        <position position="260"/>
    </location>
</feature>
<name>A0A9K3DAK6_9EUKA</name>
<dbReference type="Proteomes" id="UP000265618">
    <property type="component" value="Unassembled WGS sequence"/>
</dbReference>
<dbReference type="EMBL" id="BDIP01006057">
    <property type="protein sequence ID" value="GIQ90338.1"/>
    <property type="molecule type" value="Genomic_DNA"/>
</dbReference>
<keyword evidence="2" id="KW-1185">Reference proteome</keyword>
<sequence>VGMKPLEVVRIDRRLYLLCSRMVGDEAGPLWLFCYDLDLGQWVPGGEVQAQDNERPVGRHSPLFFALDGCIILTGGSLYLGGVVLSDVWSFDPRLGHWTHQVDVPYPVYCPGVGVLSSKAYLFGGKTTFSGNHRATYLTLTLIGGATVWGEPRPCPVLTSMSSTPIMSCMDMGEWLLIRERYNIVAFRPSPSGQDDEWRGWWDRDSGSSACHTCRLSPCLSMSITLGIRTEPIGIQCLPPFMCAAQLRVPPPSGTLYAQA</sequence>
<evidence type="ECO:0000313" key="2">
    <source>
        <dbReference type="Proteomes" id="UP000265618"/>
    </source>
</evidence>
<reference evidence="1 2" key="1">
    <citation type="journal article" date="2018" name="PLoS ONE">
        <title>The draft genome of Kipferlia bialata reveals reductive genome evolution in fornicate parasites.</title>
        <authorList>
            <person name="Tanifuji G."/>
            <person name="Takabayashi S."/>
            <person name="Kume K."/>
            <person name="Takagi M."/>
            <person name="Nakayama T."/>
            <person name="Kamikawa R."/>
            <person name="Inagaki Y."/>
            <person name="Hashimoto T."/>
        </authorList>
    </citation>
    <scope>NUCLEOTIDE SEQUENCE [LARGE SCALE GENOMIC DNA]</scope>
    <source>
        <strain evidence="1">NY0173</strain>
    </source>
</reference>
<dbReference type="AlphaFoldDB" id="A0A9K3DAK6"/>
<evidence type="ECO:0000313" key="1">
    <source>
        <dbReference type="EMBL" id="GIQ90338.1"/>
    </source>
</evidence>
<accession>A0A9K3DAK6</accession>
<feature type="non-terminal residue" evidence="1">
    <location>
        <position position="1"/>
    </location>
</feature>
<dbReference type="Gene3D" id="2.120.10.80">
    <property type="entry name" value="Kelch-type beta propeller"/>
    <property type="match status" value="1"/>
</dbReference>
<dbReference type="InterPro" id="IPR015915">
    <property type="entry name" value="Kelch-typ_b-propeller"/>
</dbReference>
<organism evidence="1 2">
    <name type="scientific">Kipferlia bialata</name>
    <dbReference type="NCBI Taxonomy" id="797122"/>
    <lineage>
        <taxon>Eukaryota</taxon>
        <taxon>Metamonada</taxon>
        <taxon>Carpediemonas-like organisms</taxon>
        <taxon>Kipferlia</taxon>
    </lineage>
</organism>